<comment type="caution">
    <text evidence="2">The sequence shown here is derived from an EMBL/GenBank/DDBJ whole genome shotgun (WGS) entry which is preliminary data.</text>
</comment>
<organism evidence="2 3">
    <name type="scientific">Marinomonas hwangdonensis</name>
    <dbReference type="NCBI Taxonomy" id="1053647"/>
    <lineage>
        <taxon>Bacteria</taxon>
        <taxon>Pseudomonadati</taxon>
        <taxon>Pseudomonadota</taxon>
        <taxon>Gammaproteobacteria</taxon>
        <taxon>Oceanospirillales</taxon>
        <taxon>Oceanospirillaceae</taxon>
        <taxon>Marinomonas</taxon>
    </lineage>
</organism>
<reference evidence="2 3" key="1">
    <citation type="journal article" date="2012" name="Int. J. Syst. Evol. Microbiol.">
        <title>Marinomonas hwangdonensis sp. nov., isolated from seawater.</title>
        <authorList>
            <person name="Jung Y.T."/>
            <person name="Oh T.K."/>
            <person name="Yoon J.H."/>
        </authorList>
    </citation>
    <scope>NUCLEOTIDE SEQUENCE [LARGE SCALE GENOMIC DNA]</scope>
    <source>
        <strain evidence="2 3">HDW-15</strain>
    </source>
</reference>
<keyword evidence="3" id="KW-1185">Reference proteome</keyword>
<evidence type="ECO:0000313" key="2">
    <source>
        <dbReference type="EMBL" id="RNF52980.1"/>
    </source>
</evidence>
<feature type="domain" description="RES" evidence="1">
    <location>
        <begin position="75"/>
        <end position="205"/>
    </location>
</feature>
<evidence type="ECO:0000259" key="1">
    <source>
        <dbReference type="Pfam" id="PF08808"/>
    </source>
</evidence>
<dbReference type="Pfam" id="PF08808">
    <property type="entry name" value="RES"/>
    <property type="match status" value="1"/>
</dbReference>
<gene>
    <name evidence="2" type="ORF">EBI00_02450</name>
</gene>
<dbReference type="Proteomes" id="UP000280507">
    <property type="component" value="Unassembled WGS sequence"/>
</dbReference>
<dbReference type="RefSeq" id="WP_123094320.1">
    <property type="nucleotide sequence ID" value="NZ_RIZG01000001.1"/>
</dbReference>
<name>A0A3M8QE08_9GAMM</name>
<protein>
    <submittedName>
        <fullName evidence="2">RES domain-containing protein</fullName>
    </submittedName>
</protein>
<proteinExistence type="predicted"/>
<evidence type="ECO:0000313" key="3">
    <source>
        <dbReference type="Proteomes" id="UP000280507"/>
    </source>
</evidence>
<dbReference type="InterPro" id="IPR014914">
    <property type="entry name" value="RES_dom"/>
</dbReference>
<dbReference type="EMBL" id="RIZG01000001">
    <property type="protein sequence ID" value="RNF52980.1"/>
    <property type="molecule type" value="Genomic_DNA"/>
</dbReference>
<dbReference type="AlphaFoldDB" id="A0A3M8QE08"/>
<sequence>MKSESFSVQFKKRYEIFSQEVCEERRHFFSDETKSFLGDLYKYLAQYVEVIEEGSEYFRARVHDFDVLSSTYIKTAHPRSGMKPVGNIRSLGRMNSYNVNVLYLAETPEIAISESRAPTDAAISVGTFKTTRSLRVINLSKEMNAYHYFFAPLEENPLFTLSDLLSKPLDNEQHKGREYIPTQVISEFLHRECELDGVIYKSQFSAYDYNKVNAEAVISLDSLGLSGRNICLFDVDSAECGEINIWKLVRRINLCQKQA</sequence>
<accession>A0A3M8QE08</accession>
<dbReference type="OrthoDB" id="648213at2"/>